<dbReference type="Proteomes" id="UP000326582">
    <property type="component" value="Chromosome 1"/>
</dbReference>
<evidence type="ECO:0000313" key="2">
    <source>
        <dbReference type="Proteomes" id="UP000326582"/>
    </source>
</evidence>
<keyword evidence="2" id="KW-1185">Reference proteome</keyword>
<dbReference type="EMBL" id="CP038484">
    <property type="protein sequence ID" value="QFZ25075.1"/>
    <property type="molecule type" value="Genomic_DNA"/>
</dbReference>
<proteinExistence type="predicted"/>
<reference evidence="2" key="1">
    <citation type="journal article" date="2019" name="MBio">
        <title>Comparative genomics for the elucidation of multidrug resistance (MDR) in Candida lusitaniae.</title>
        <authorList>
            <person name="Kannan A."/>
            <person name="Asner S.A."/>
            <person name="Trachsel E."/>
            <person name="Kelly S."/>
            <person name="Parker J."/>
            <person name="Sanglard D."/>
        </authorList>
    </citation>
    <scope>NUCLEOTIDE SEQUENCE [LARGE SCALE GENOMIC DNA]</scope>
    <source>
        <strain evidence="2">P1</strain>
    </source>
</reference>
<name>A0ACD0WCU0_CLALS</name>
<sequence>MEYDRKRDVLYILHISQHYQLGYSFCPEQYKSFAPHLVIKFMNVDIIEPFNRIHLPGSSKITSLLIDDGTLFLGLSNGDLTIMKTNAEPEITKNSPRSVKSFRSFSDIKKLFNDNEQSRLFRIEKTFKNVTANQTPIVALKSLPLFKDNRKVILVGSSEMLQVYEWVGSHLNLLIKFEESKYYTTFGFMEVKDQKLLFVGVKKKLIVFTIFQKSRNVVDYVNSREILLKERLKTLACYPHQEKVLCASTNLLLFMDVNGNTIEEISTADSNIFNFSQGSSFNYFGLNNTTPYIKIVPVDEDNSIVVRGSQFGSIEHKNGTGSVCDTNVKLSTGLIDFAYLHPCYALLIYNKRFEIVNIKDGTKIQDFYHQLSSAQICLDSEGDSVFIGSGSNIFQFNILPYQKQLDQFLSIKGTNSKSKLNKDMSKDLKLQGLEEALSLISNVNEKDDFFKDQSDTHILNKKMKQLFLRDLYKEKAFIYFEEYSLYHEALVDIASEWVLSCRDILSLFPDFLNGEYRIAKEVTKSRRSKSIVRKVSINEADNTKFNYLGVSDSLTESEAVGSFERPNVALIDPRSKEDRKQQKISYFRKAVNYLIVYLTDQRRIHSNFMASSQKVPFINWKSVSLSVFDIYPDISPDNVEARLLHMASVIDTSLFLCYYYTKPMLLGPLLRLPNNKCDAETVNECLLKSLHAHTSESQNFMKELLDFYFGRGLHGDALNMMKKLAHESSEHNGDSFDEFLKGPDMTIAYMQRLGNEHLDLVLKNAFWILSENKGDSAQNARAIFMNDSYECESYDNFKVYDFLKNTMKRDDLTILYLEWLLNESDILDSITKKSLVVKLSTKLCLLYLKSLKSLKVSDEEFSKNECFLSLHRILSTTNNYEPWTVLKNIPTSEDRFLGFTIFIYKRLGEHQKSVDVLFNQLSDLDGAMKYCADVYGQPHNKEVGQNLLHKLLEDLLMHYGENQSRVVKLLELQGDKMDILRILTALPNSFPLHKVRLFFHETLRKQDESLNASRITSQLYKVGSIKVRNKWLETQSASVTINSGKQLCNICHTNLGYSVLCIDTDGQVVHYGCLNKRKTDK</sequence>
<evidence type="ECO:0000313" key="1">
    <source>
        <dbReference type="EMBL" id="QFZ25075.1"/>
    </source>
</evidence>
<accession>A0ACD0WCU0</accession>
<protein>
    <submittedName>
        <fullName evidence="1">Vacuolar morphogenesis protein</fullName>
    </submittedName>
</protein>
<organism evidence="1 2">
    <name type="scientific">Clavispora lusitaniae</name>
    <name type="common">Candida lusitaniae</name>
    <dbReference type="NCBI Taxonomy" id="36911"/>
    <lineage>
        <taxon>Eukaryota</taxon>
        <taxon>Fungi</taxon>
        <taxon>Dikarya</taxon>
        <taxon>Ascomycota</taxon>
        <taxon>Saccharomycotina</taxon>
        <taxon>Pichiomycetes</taxon>
        <taxon>Metschnikowiaceae</taxon>
        <taxon>Clavispora</taxon>
    </lineage>
</organism>
<gene>
    <name evidence="1" type="ORF">EJF14_10160</name>
</gene>